<reference evidence="6" key="2">
    <citation type="submission" date="2020-09" db="EMBL/GenBank/DDBJ databases">
        <authorList>
            <person name="Sun Q."/>
            <person name="Zhou Y."/>
        </authorList>
    </citation>
    <scope>NUCLEOTIDE SEQUENCE</scope>
    <source>
        <strain evidence="6">CGMCC 4.7306</strain>
    </source>
</reference>
<name>A0A917W1Y3_9ACTN</name>
<dbReference type="Gene3D" id="3.40.50.300">
    <property type="entry name" value="P-loop containing nucleotide triphosphate hydrolases"/>
    <property type="match status" value="1"/>
</dbReference>
<dbReference type="GO" id="GO:0005524">
    <property type="term" value="F:ATP binding"/>
    <property type="evidence" value="ECO:0007669"/>
    <property type="project" value="UniProtKB-KW"/>
</dbReference>
<evidence type="ECO:0000313" key="6">
    <source>
        <dbReference type="EMBL" id="GGL52884.1"/>
    </source>
</evidence>
<dbReference type="InterPro" id="IPR050319">
    <property type="entry name" value="ABC_transp_ATP-bind"/>
</dbReference>
<dbReference type="EMBL" id="BMMZ01000002">
    <property type="protein sequence ID" value="GGL52884.1"/>
    <property type="molecule type" value="Genomic_DNA"/>
</dbReference>
<comment type="caution">
    <text evidence="6">The sequence shown here is derived from an EMBL/GenBank/DDBJ whole genome shotgun (WGS) entry which is preliminary data.</text>
</comment>
<accession>A0A917W1Y3</accession>
<evidence type="ECO:0000256" key="1">
    <source>
        <dbReference type="ARBA" id="ARBA00005417"/>
    </source>
</evidence>
<dbReference type="CDD" id="cd03257">
    <property type="entry name" value="ABC_NikE_OppD_transporters"/>
    <property type="match status" value="1"/>
</dbReference>
<dbReference type="GO" id="GO:0015833">
    <property type="term" value="P:peptide transport"/>
    <property type="evidence" value="ECO:0007669"/>
    <property type="project" value="InterPro"/>
</dbReference>
<dbReference type="InterPro" id="IPR003439">
    <property type="entry name" value="ABC_transporter-like_ATP-bd"/>
</dbReference>
<dbReference type="Proteomes" id="UP000613840">
    <property type="component" value="Unassembled WGS sequence"/>
</dbReference>
<dbReference type="GO" id="GO:0016887">
    <property type="term" value="F:ATP hydrolysis activity"/>
    <property type="evidence" value="ECO:0007669"/>
    <property type="project" value="InterPro"/>
</dbReference>
<evidence type="ECO:0000313" key="7">
    <source>
        <dbReference type="Proteomes" id="UP000613840"/>
    </source>
</evidence>
<dbReference type="RefSeq" id="WP_188893992.1">
    <property type="nucleotide sequence ID" value="NZ_BMMZ01000002.1"/>
</dbReference>
<evidence type="ECO:0000256" key="4">
    <source>
        <dbReference type="ARBA" id="ARBA00022840"/>
    </source>
</evidence>
<dbReference type="AlphaFoldDB" id="A0A917W1Y3"/>
<dbReference type="SUPFAM" id="SSF52540">
    <property type="entry name" value="P-loop containing nucleoside triphosphate hydrolases"/>
    <property type="match status" value="1"/>
</dbReference>
<keyword evidence="7" id="KW-1185">Reference proteome</keyword>
<dbReference type="InterPro" id="IPR013563">
    <property type="entry name" value="Oligopep_ABC_C"/>
</dbReference>
<dbReference type="Pfam" id="PF00005">
    <property type="entry name" value="ABC_tran"/>
    <property type="match status" value="1"/>
</dbReference>
<keyword evidence="4 6" id="KW-0067">ATP-binding</keyword>
<evidence type="ECO:0000256" key="3">
    <source>
        <dbReference type="ARBA" id="ARBA00022741"/>
    </source>
</evidence>
<dbReference type="PANTHER" id="PTHR43776:SF7">
    <property type="entry name" value="D,D-DIPEPTIDE TRANSPORT ATP-BINDING PROTEIN DDPF-RELATED"/>
    <property type="match status" value="1"/>
</dbReference>
<gene>
    <name evidence="6" type="ORF">GCM10011575_09060</name>
</gene>
<dbReference type="PANTHER" id="PTHR43776">
    <property type="entry name" value="TRANSPORT ATP-BINDING PROTEIN"/>
    <property type="match status" value="1"/>
</dbReference>
<dbReference type="InterPro" id="IPR027417">
    <property type="entry name" value="P-loop_NTPase"/>
</dbReference>
<dbReference type="Pfam" id="PF08352">
    <property type="entry name" value="oligo_HPY"/>
    <property type="match status" value="1"/>
</dbReference>
<keyword evidence="3" id="KW-0547">Nucleotide-binding</keyword>
<dbReference type="InterPro" id="IPR017871">
    <property type="entry name" value="ABC_transporter-like_CS"/>
</dbReference>
<organism evidence="6 7">
    <name type="scientific">Microlunatus endophyticus</name>
    <dbReference type="NCBI Taxonomy" id="1716077"/>
    <lineage>
        <taxon>Bacteria</taxon>
        <taxon>Bacillati</taxon>
        <taxon>Actinomycetota</taxon>
        <taxon>Actinomycetes</taxon>
        <taxon>Propionibacteriales</taxon>
        <taxon>Propionibacteriaceae</taxon>
        <taxon>Microlunatus</taxon>
    </lineage>
</organism>
<dbReference type="GO" id="GO:0055085">
    <property type="term" value="P:transmembrane transport"/>
    <property type="evidence" value="ECO:0007669"/>
    <property type="project" value="UniProtKB-ARBA"/>
</dbReference>
<sequence>MTSTERVVTDEATNRPVLEVHDVSVTFPGRRGRRPARAVDGVNLTVGSGEIVALIGESGCGKSTLARVLVGLIKPTAGAVSYRSEPLGYRAAALKEYRRHVQLVLQDPAAALNPRQNVFDAVAEGLRLHGERQNLTGRVHTAMEQAGLRPVENYLARYPHELSGGQQQRVVIAGALALDPGVIVADEPVSSLDASVRGEILKLILDLRDQLGLSALVVSHDLGLAWNIADRVAVMYLGRIVEVGTVEEVLLSPKHPYTKSLIAAVASAGRAPHPLLTGEPPDPTRIPSGCRFHPRCPLRAEAGERGDICVSTPLPILAADTGQRQVACHLA</sequence>
<comment type="similarity">
    <text evidence="1">Belongs to the ABC transporter superfamily.</text>
</comment>
<dbReference type="PROSITE" id="PS50893">
    <property type="entry name" value="ABC_TRANSPORTER_2"/>
    <property type="match status" value="1"/>
</dbReference>
<dbReference type="PROSITE" id="PS00211">
    <property type="entry name" value="ABC_TRANSPORTER_1"/>
    <property type="match status" value="1"/>
</dbReference>
<dbReference type="NCBIfam" id="TIGR01727">
    <property type="entry name" value="oligo_HPY"/>
    <property type="match status" value="1"/>
</dbReference>
<evidence type="ECO:0000256" key="2">
    <source>
        <dbReference type="ARBA" id="ARBA00022448"/>
    </source>
</evidence>
<feature type="domain" description="ABC transporter" evidence="5">
    <location>
        <begin position="18"/>
        <end position="262"/>
    </location>
</feature>
<dbReference type="InterPro" id="IPR003593">
    <property type="entry name" value="AAA+_ATPase"/>
</dbReference>
<evidence type="ECO:0000259" key="5">
    <source>
        <dbReference type="PROSITE" id="PS50893"/>
    </source>
</evidence>
<dbReference type="SMART" id="SM00382">
    <property type="entry name" value="AAA"/>
    <property type="match status" value="1"/>
</dbReference>
<keyword evidence="2" id="KW-0813">Transport</keyword>
<proteinExistence type="inferred from homology"/>
<protein>
    <submittedName>
        <fullName evidence="6">Peptide ABC transporter ATP-binding protein</fullName>
    </submittedName>
</protein>
<reference evidence="6" key="1">
    <citation type="journal article" date="2014" name="Int. J. Syst. Evol. Microbiol.">
        <title>Complete genome sequence of Corynebacterium casei LMG S-19264T (=DSM 44701T), isolated from a smear-ripened cheese.</title>
        <authorList>
            <consortium name="US DOE Joint Genome Institute (JGI-PGF)"/>
            <person name="Walter F."/>
            <person name="Albersmeier A."/>
            <person name="Kalinowski J."/>
            <person name="Ruckert C."/>
        </authorList>
    </citation>
    <scope>NUCLEOTIDE SEQUENCE</scope>
    <source>
        <strain evidence="6">CGMCC 4.7306</strain>
    </source>
</reference>